<dbReference type="Proteomes" id="UP000253551">
    <property type="component" value="Unassembled WGS sequence"/>
</dbReference>
<name>A0A367JL27_RHIST</name>
<gene>
    <name evidence="1" type="ORF">CU098_008153</name>
</gene>
<evidence type="ECO:0000313" key="2">
    <source>
        <dbReference type="Proteomes" id="UP000253551"/>
    </source>
</evidence>
<dbReference type="EMBL" id="PJQM01003123">
    <property type="protein sequence ID" value="RCH90638.1"/>
    <property type="molecule type" value="Genomic_DNA"/>
</dbReference>
<evidence type="ECO:0000313" key="1">
    <source>
        <dbReference type="EMBL" id="RCH90638.1"/>
    </source>
</evidence>
<keyword evidence="2" id="KW-1185">Reference proteome</keyword>
<sequence>MQKNAYVLPDEAPKEARNNALLKEKQYLRVSMRQDGCSLPKSKNHRRTMTYRKPIEKLEPKCLEETIKSGRSS</sequence>
<accession>A0A367JL27</accession>
<comment type="caution">
    <text evidence="1">The sequence shown here is derived from an EMBL/GenBank/DDBJ whole genome shotgun (WGS) entry which is preliminary data.</text>
</comment>
<proteinExistence type="predicted"/>
<protein>
    <submittedName>
        <fullName evidence="1">Uncharacterized protein</fullName>
    </submittedName>
</protein>
<dbReference type="AlphaFoldDB" id="A0A367JL27"/>
<feature type="non-terminal residue" evidence="1">
    <location>
        <position position="73"/>
    </location>
</feature>
<organism evidence="1 2">
    <name type="scientific">Rhizopus stolonifer</name>
    <name type="common">Rhizopus nigricans</name>
    <dbReference type="NCBI Taxonomy" id="4846"/>
    <lineage>
        <taxon>Eukaryota</taxon>
        <taxon>Fungi</taxon>
        <taxon>Fungi incertae sedis</taxon>
        <taxon>Mucoromycota</taxon>
        <taxon>Mucoromycotina</taxon>
        <taxon>Mucoromycetes</taxon>
        <taxon>Mucorales</taxon>
        <taxon>Mucorineae</taxon>
        <taxon>Rhizopodaceae</taxon>
        <taxon>Rhizopus</taxon>
    </lineage>
</organism>
<reference evidence="1 2" key="1">
    <citation type="journal article" date="2018" name="G3 (Bethesda)">
        <title>Phylogenetic and Phylogenomic Definition of Rhizopus Species.</title>
        <authorList>
            <person name="Gryganskyi A.P."/>
            <person name="Golan J."/>
            <person name="Dolatabadi S."/>
            <person name="Mondo S."/>
            <person name="Robb S."/>
            <person name="Idnurm A."/>
            <person name="Muszewska A."/>
            <person name="Steczkiewicz K."/>
            <person name="Masonjones S."/>
            <person name="Liao H.L."/>
            <person name="Gajdeczka M.T."/>
            <person name="Anike F."/>
            <person name="Vuek A."/>
            <person name="Anishchenko I.M."/>
            <person name="Voigt K."/>
            <person name="de Hoog G.S."/>
            <person name="Smith M.E."/>
            <person name="Heitman J."/>
            <person name="Vilgalys R."/>
            <person name="Stajich J.E."/>
        </authorList>
    </citation>
    <scope>NUCLEOTIDE SEQUENCE [LARGE SCALE GENOMIC DNA]</scope>
    <source>
        <strain evidence="1 2">LSU 92-RS-03</strain>
    </source>
</reference>